<evidence type="ECO:0008006" key="4">
    <source>
        <dbReference type="Google" id="ProtNLM"/>
    </source>
</evidence>
<feature type="transmembrane region" description="Helical" evidence="1">
    <location>
        <begin position="78"/>
        <end position="104"/>
    </location>
</feature>
<protein>
    <recommendedName>
        <fullName evidence="4">DUF1772 domain-containing protein</fullName>
    </recommendedName>
</protein>
<dbReference type="RefSeq" id="WP_394163133.1">
    <property type="nucleotide sequence ID" value="NZ_JBHGCJ010000006.1"/>
</dbReference>
<comment type="caution">
    <text evidence="2">The sequence shown here is derived from an EMBL/GenBank/DDBJ whole genome shotgun (WGS) entry which is preliminary data.</text>
</comment>
<organism evidence="2 3">
    <name type="scientific">Stenotrophomonas nematodicola</name>
    <dbReference type="NCBI Taxonomy" id="2656746"/>
    <lineage>
        <taxon>Bacteria</taxon>
        <taxon>Pseudomonadati</taxon>
        <taxon>Pseudomonadota</taxon>
        <taxon>Gammaproteobacteria</taxon>
        <taxon>Lysobacterales</taxon>
        <taxon>Lysobacteraceae</taxon>
        <taxon>Stenotrophomonas</taxon>
    </lineage>
</organism>
<keyword evidence="3" id="KW-1185">Reference proteome</keyword>
<sequence length="199" mass="21959">MSSLLPPPLPNARAAVDPLAPPKFLSPMTKSVLALCVVSAVCWVAAALVAAPLSSASWLQELMHDQDLSWLAPSLRWLGANAVAFCMAMLLVSVAGVVACWGMLYRQRWALWLFIVLLVVTALFNFACSWVLDDGFRHLLDYLGSETAGVEMRDLRNELLIQRMTFLVTTVTSSIAFAGLHGWLVVRLLRADVTAWFQR</sequence>
<evidence type="ECO:0000256" key="1">
    <source>
        <dbReference type="SAM" id="Phobius"/>
    </source>
</evidence>
<name>A0ABW7CYV7_9GAMM</name>
<evidence type="ECO:0000313" key="2">
    <source>
        <dbReference type="EMBL" id="MFG6109467.1"/>
    </source>
</evidence>
<gene>
    <name evidence="2" type="ORF">ACEU0G_003479</name>
</gene>
<dbReference type="EMBL" id="JBHGCJ010000006">
    <property type="protein sequence ID" value="MFG6109467.1"/>
    <property type="molecule type" value="Genomic_DNA"/>
</dbReference>
<reference evidence="2 3" key="1">
    <citation type="submission" date="2024-09" db="EMBL/GenBank/DDBJ databases">
        <authorList>
            <consortium name="All-Russian atlas of soil microorganisms"/>
            <consortium name="as a basis for the search for new antimicrobial producers and enzymes with unique properties"/>
            <person name="Sokolova E.A."/>
            <person name="Voronina E.N."/>
        </authorList>
    </citation>
    <scope>NUCLEOTIDE SEQUENCE [LARGE SCALE GENOMIC DNA]</scope>
    <source>
        <strain evidence="2 3">AF-22b-331.1</strain>
    </source>
</reference>
<keyword evidence="1" id="KW-0812">Transmembrane</keyword>
<evidence type="ECO:0000313" key="3">
    <source>
        <dbReference type="Proteomes" id="UP001605261"/>
    </source>
</evidence>
<dbReference type="Proteomes" id="UP001605261">
    <property type="component" value="Unassembled WGS sequence"/>
</dbReference>
<keyword evidence="1" id="KW-1133">Transmembrane helix</keyword>
<keyword evidence="1" id="KW-0472">Membrane</keyword>
<proteinExistence type="predicted"/>
<feature type="transmembrane region" description="Helical" evidence="1">
    <location>
        <begin position="164"/>
        <end position="189"/>
    </location>
</feature>
<feature type="transmembrane region" description="Helical" evidence="1">
    <location>
        <begin position="111"/>
        <end position="132"/>
    </location>
</feature>
<feature type="transmembrane region" description="Helical" evidence="1">
    <location>
        <begin position="32"/>
        <end position="58"/>
    </location>
</feature>
<accession>A0ABW7CYV7</accession>